<reference evidence="7" key="1">
    <citation type="submission" date="2020-06" db="EMBL/GenBank/DDBJ databases">
        <authorList>
            <consortium name="Plant Systems Biology data submission"/>
        </authorList>
    </citation>
    <scope>NUCLEOTIDE SEQUENCE</scope>
    <source>
        <strain evidence="7">D6</strain>
    </source>
</reference>
<evidence type="ECO:0000256" key="2">
    <source>
        <dbReference type="ARBA" id="ARBA00022490"/>
    </source>
</evidence>
<keyword evidence="2 5" id="KW-0963">Cytoplasm</keyword>
<keyword evidence="4 5" id="KW-0648">Protein biosynthesis</keyword>
<dbReference type="AlphaFoldDB" id="A0A9N8HRT5"/>
<dbReference type="EMBL" id="CAICTM010001616">
    <property type="protein sequence ID" value="CAB9525023.1"/>
    <property type="molecule type" value="Genomic_DNA"/>
</dbReference>
<keyword evidence="3 5" id="KW-0396">Initiation factor</keyword>
<sequence>MSSSSTIVNVAEDAELRLVRVLSQTAKSESFIQDCQACIRNGNAAQLVQTVVKDDGALGALFVMEPADEAVSAFSLLTALLTRVGREEEESLAKQLADAVAGYQIPGDGDVVAQRKVSLLSVLYNMRGNGTEKCSLLARMVEIAGANNPGLLEQGKPLGDILHDDLDSNLPTVGPKTPRIVAMLDAWQVPVPNRRALYLSAVRGVGAGSPREQRFLLLFVESYKDAKGVDDQGLAVAKEAALGAIIDPVSLFIHQRSMLSMPAIQALATQQETATLFGLLKVFQEGKLDDYHSFINANGGEAQVLKPYGLSSETCIRQMRILSLCSLSAEHEEIPYSVVAKTLLLPSEDEVESWVIAAVSSGLLSAKMDQLQQKVMVERCVVRRFDTEQWKLLQSRLKEWKQNVGGVINGLKQSQNGSSQPI</sequence>
<feature type="domain" description="PCI" evidence="6">
    <location>
        <begin position="211"/>
        <end position="382"/>
    </location>
</feature>
<dbReference type="Pfam" id="PF01399">
    <property type="entry name" value="PCI"/>
    <property type="match status" value="1"/>
</dbReference>
<evidence type="ECO:0000259" key="6">
    <source>
        <dbReference type="PROSITE" id="PS50250"/>
    </source>
</evidence>
<protein>
    <recommendedName>
        <fullName evidence="5">Eukaryotic translation initiation factor 3 subunit M</fullName>
        <shortName evidence="5">eIF3m</shortName>
    </recommendedName>
</protein>
<evidence type="ECO:0000313" key="7">
    <source>
        <dbReference type="EMBL" id="CAB9525023.1"/>
    </source>
</evidence>
<evidence type="ECO:0000256" key="5">
    <source>
        <dbReference type="HAMAP-Rule" id="MF_03012"/>
    </source>
</evidence>
<dbReference type="Proteomes" id="UP001153069">
    <property type="component" value="Unassembled WGS sequence"/>
</dbReference>
<comment type="function">
    <text evidence="5">Component of the eukaryotic translation initiation factor 3 (eIF-3) complex, which is involved in protein synthesis of a specialized repertoire of mRNAs and, together with other initiation factors, stimulates binding of mRNA and methionyl-tRNAi to the 40S ribosome. The eIF-3 complex specifically targets and initiates translation of a subset of mRNAs involved in cell proliferation.</text>
</comment>
<dbReference type="HAMAP" id="MF_03012">
    <property type="entry name" value="eIF3m"/>
    <property type="match status" value="1"/>
</dbReference>
<dbReference type="PROSITE" id="PS50250">
    <property type="entry name" value="PCI"/>
    <property type="match status" value="1"/>
</dbReference>
<comment type="similarity">
    <text evidence="1">Belongs to the CSN7/EIF3M family. CSN7 subfamily.</text>
</comment>
<organism evidence="7 8">
    <name type="scientific">Seminavis robusta</name>
    <dbReference type="NCBI Taxonomy" id="568900"/>
    <lineage>
        <taxon>Eukaryota</taxon>
        <taxon>Sar</taxon>
        <taxon>Stramenopiles</taxon>
        <taxon>Ochrophyta</taxon>
        <taxon>Bacillariophyta</taxon>
        <taxon>Bacillariophyceae</taxon>
        <taxon>Bacillariophycidae</taxon>
        <taxon>Naviculales</taxon>
        <taxon>Naviculaceae</taxon>
        <taxon>Seminavis</taxon>
    </lineage>
</organism>
<dbReference type="InterPro" id="IPR040750">
    <property type="entry name" value="eIF3m_C_helix"/>
</dbReference>
<accession>A0A9N8HRT5</accession>
<evidence type="ECO:0000256" key="3">
    <source>
        <dbReference type="ARBA" id="ARBA00022540"/>
    </source>
</evidence>
<dbReference type="GO" id="GO:0003743">
    <property type="term" value="F:translation initiation factor activity"/>
    <property type="evidence" value="ECO:0007669"/>
    <property type="project" value="UniProtKB-UniRule"/>
</dbReference>
<dbReference type="SMART" id="SM00088">
    <property type="entry name" value="PINT"/>
    <property type="match status" value="1"/>
</dbReference>
<dbReference type="GO" id="GO:0071541">
    <property type="term" value="C:eukaryotic translation initiation factor 3 complex, eIF3m"/>
    <property type="evidence" value="ECO:0007669"/>
    <property type="project" value="UniProtKB-UniRule"/>
</dbReference>
<gene>
    <name evidence="7" type="ORF">SEMRO_1618_G286410.1</name>
</gene>
<comment type="similarity">
    <text evidence="5">Belongs to the eIF-3 subunit M family.</text>
</comment>
<keyword evidence="8" id="KW-1185">Reference proteome</keyword>
<comment type="caution">
    <text evidence="7">The sequence shown here is derived from an EMBL/GenBank/DDBJ whole genome shotgun (WGS) entry which is preliminary data.</text>
</comment>
<dbReference type="PANTHER" id="PTHR15350">
    <property type="entry name" value="COP9 SIGNALOSOME COMPLEX SUBUNIT 7/DENDRITIC CELL PROTEIN GA17"/>
    <property type="match status" value="1"/>
</dbReference>
<dbReference type="OrthoDB" id="10267031at2759"/>
<dbReference type="InterPro" id="IPR027528">
    <property type="entry name" value="eIF3m"/>
</dbReference>
<proteinExistence type="inferred from homology"/>
<evidence type="ECO:0000256" key="4">
    <source>
        <dbReference type="ARBA" id="ARBA00022917"/>
    </source>
</evidence>
<dbReference type="PANTHER" id="PTHR15350:SF2">
    <property type="entry name" value="EUKARYOTIC TRANSLATION INITIATION FACTOR 3 SUBUNIT M"/>
    <property type="match status" value="1"/>
</dbReference>
<dbReference type="InterPro" id="IPR045237">
    <property type="entry name" value="COPS7/eIF3m"/>
</dbReference>
<evidence type="ECO:0000256" key="1">
    <source>
        <dbReference type="ARBA" id="ARBA00008482"/>
    </source>
</evidence>
<dbReference type="GO" id="GO:0033290">
    <property type="term" value="C:eukaryotic 48S preinitiation complex"/>
    <property type="evidence" value="ECO:0007669"/>
    <property type="project" value="UniProtKB-UniRule"/>
</dbReference>
<name>A0A9N8HRT5_9STRA</name>
<dbReference type="InterPro" id="IPR000717">
    <property type="entry name" value="PCI_dom"/>
</dbReference>
<comment type="subunit">
    <text evidence="5">Component of the eukaryotic translation initiation factor 3 (eIF-3) complex.</text>
</comment>
<evidence type="ECO:0000313" key="8">
    <source>
        <dbReference type="Proteomes" id="UP001153069"/>
    </source>
</evidence>
<dbReference type="GO" id="GO:0001732">
    <property type="term" value="P:formation of cytoplasmic translation initiation complex"/>
    <property type="evidence" value="ECO:0007669"/>
    <property type="project" value="UniProtKB-UniRule"/>
</dbReference>
<dbReference type="GO" id="GO:0016282">
    <property type="term" value="C:eukaryotic 43S preinitiation complex"/>
    <property type="evidence" value="ECO:0007669"/>
    <property type="project" value="UniProtKB-UniRule"/>
</dbReference>
<dbReference type="Pfam" id="PF18005">
    <property type="entry name" value="eIF3m_C_helix"/>
    <property type="match status" value="1"/>
</dbReference>
<comment type="subcellular location">
    <subcellularLocation>
        <location evidence="5">Cytoplasm</location>
    </subcellularLocation>
</comment>